<proteinExistence type="predicted"/>
<reference evidence="2 3" key="1">
    <citation type="submission" date="2018-06" db="EMBL/GenBank/DDBJ databases">
        <authorList>
            <consortium name="Pathogen Informatics"/>
            <person name="Doyle S."/>
        </authorList>
    </citation>
    <scope>NUCLEOTIDE SEQUENCE [LARGE SCALE GENOMIC DNA]</scope>
    <source>
        <strain evidence="2 3">NCTC11388</strain>
    </source>
</reference>
<evidence type="ECO:0008006" key="4">
    <source>
        <dbReference type="Google" id="ProtNLM"/>
    </source>
</evidence>
<sequence>MYKLTKYKFGFYLLILFFGFNIQASHSQTMSQVSGLVMEKGTGTRLSDVNVTNLRTRRVGITNNFGVFNIDASVGDSLYFSKIGYGPVKTILYSKDDILIDMQAGIKLETVVVERMTKEAEMNNIMRDYEKKGIYNGGKNKTMTYLASPATALYNLFGREAKNAKRFQGYMDREIEEAKVDRVFTRSTVTNITALQGEDLESFMSIYRPSPDMVQHWGQYDIMNYVKKSFEKFEKDGRPKPERLPRLAIPPQEK</sequence>
<dbReference type="InterPro" id="IPR008969">
    <property type="entry name" value="CarboxyPept-like_regulatory"/>
</dbReference>
<dbReference type="RefSeq" id="WP_003008802.1">
    <property type="nucleotide sequence ID" value="NZ_CP068082.1"/>
</dbReference>
<evidence type="ECO:0000313" key="2">
    <source>
        <dbReference type="EMBL" id="SUJ11442.1"/>
    </source>
</evidence>
<dbReference type="AlphaFoldDB" id="A0A380C3J6"/>
<name>A0A380C3J6_SPHSI</name>
<evidence type="ECO:0000256" key="1">
    <source>
        <dbReference type="SAM" id="MobiDB-lite"/>
    </source>
</evidence>
<feature type="region of interest" description="Disordered" evidence="1">
    <location>
        <begin position="234"/>
        <end position="254"/>
    </location>
</feature>
<accession>A0A380C3J6</accession>
<organism evidence="2 3">
    <name type="scientific">Sphingobacterium spiritivorum</name>
    <name type="common">Flavobacterium spiritivorum</name>
    <dbReference type="NCBI Taxonomy" id="258"/>
    <lineage>
        <taxon>Bacteria</taxon>
        <taxon>Pseudomonadati</taxon>
        <taxon>Bacteroidota</taxon>
        <taxon>Sphingobacteriia</taxon>
        <taxon>Sphingobacteriales</taxon>
        <taxon>Sphingobacteriaceae</taxon>
        <taxon>Sphingobacterium</taxon>
    </lineage>
</organism>
<dbReference type="EMBL" id="UGYW01000002">
    <property type="protein sequence ID" value="SUJ11442.1"/>
    <property type="molecule type" value="Genomic_DNA"/>
</dbReference>
<dbReference type="Proteomes" id="UP000254893">
    <property type="component" value="Unassembled WGS sequence"/>
</dbReference>
<dbReference type="SUPFAM" id="SSF49464">
    <property type="entry name" value="Carboxypeptidase regulatory domain-like"/>
    <property type="match status" value="1"/>
</dbReference>
<gene>
    <name evidence="2" type="ORF">NCTC11388_02136</name>
</gene>
<protein>
    <recommendedName>
        <fullName evidence="4">TonB-linked outer membrane protein, SusC/RagA family</fullName>
    </recommendedName>
</protein>
<feature type="compositionally biased region" description="Basic and acidic residues" evidence="1">
    <location>
        <begin position="234"/>
        <end position="245"/>
    </location>
</feature>
<evidence type="ECO:0000313" key="3">
    <source>
        <dbReference type="Proteomes" id="UP000254893"/>
    </source>
</evidence>